<reference evidence="1 2" key="1">
    <citation type="submission" date="2019-12" db="EMBL/GenBank/DDBJ databases">
        <title>Chromosome-level assembly of the Caenorhabditis remanei genome.</title>
        <authorList>
            <person name="Teterina A.A."/>
            <person name="Willis J.H."/>
            <person name="Phillips P.C."/>
        </authorList>
    </citation>
    <scope>NUCLEOTIDE SEQUENCE [LARGE SCALE GENOMIC DNA]</scope>
    <source>
        <strain evidence="1 2">PX506</strain>
        <tissue evidence="1">Whole organism</tissue>
    </source>
</reference>
<dbReference type="CTD" id="78776053"/>
<dbReference type="EMBL" id="WUAV01000004">
    <property type="protein sequence ID" value="KAF1758996.1"/>
    <property type="molecule type" value="Genomic_DNA"/>
</dbReference>
<comment type="caution">
    <text evidence="1">The sequence shown here is derived from an EMBL/GenBank/DDBJ whole genome shotgun (WGS) entry which is preliminary data.</text>
</comment>
<dbReference type="AlphaFoldDB" id="A0A6A5GWK0"/>
<dbReference type="RefSeq" id="XP_053585655.1">
    <property type="nucleotide sequence ID" value="XM_053730883.1"/>
</dbReference>
<evidence type="ECO:0000313" key="2">
    <source>
        <dbReference type="Proteomes" id="UP000483820"/>
    </source>
</evidence>
<name>A0A6A5GWK0_CAERE</name>
<evidence type="ECO:0000313" key="1">
    <source>
        <dbReference type="EMBL" id="KAF1758996.1"/>
    </source>
</evidence>
<dbReference type="Proteomes" id="UP000483820">
    <property type="component" value="Chromosome IV"/>
</dbReference>
<accession>A0A6A5GWK0</accession>
<dbReference type="GeneID" id="78776053"/>
<organism evidence="1 2">
    <name type="scientific">Caenorhabditis remanei</name>
    <name type="common">Caenorhabditis vulgaris</name>
    <dbReference type="NCBI Taxonomy" id="31234"/>
    <lineage>
        <taxon>Eukaryota</taxon>
        <taxon>Metazoa</taxon>
        <taxon>Ecdysozoa</taxon>
        <taxon>Nematoda</taxon>
        <taxon>Chromadorea</taxon>
        <taxon>Rhabditida</taxon>
        <taxon>Rhabditina</taxon>
        <taxon>Rhabditomorpha</taxon>
        <taxon>Rhabditoidea</taxon>
        <taxon>Rhabditidae</taxon>
        <taxon>Peloderinae</taxon>
        <taxon>Caenorhabditis</taxon>
    </lineage>
</organism>
<dbReference type="KEGG" id="crq:GCK72_015456"/>
<gene>
    <name evidence="1" type="ORF">GCK72_015456</name>
</gene>
<protein>
    <submittedName>
        <fullName evidence="1">Uncharacterized protein</fullName>
    </submittedName>
</protein>
<proteinExistence type="predicted"/>
<sequence>MCTAVLPTRELPHFHQPSLKLSLINSHSGRLRAKPNLVPVCPVHYRLMAELVGHIRLHHMTRHPLFPRTHQTSPEVLEFWSHAANRNFGYEAGEEMLRGVKHLQCPRCPKTRDTKFKIIEACLEHVANQHYHNVGSSRRNGAT</sequence>